<feature type="signal peptide" evidence="1">
    <location>
        <begin position="1"/>
        <end position="18"/>
    </location>
</feature>
<gene>
    <name evidence="2" type="ORF">NNL39_07085</name>
</gene>
<evidence type="ECO:0000313" key="2">
    <source>
        <dbReference type="EMBL" id="UTT61452.1"/>
    </source>
</evidence>
<keyword evidence="3" id="KW-1185">Reference proteome</keyword>
<evidence type="ECO:0000313" key="3">
    <source>
        <dbReference type="Proteomes" id="UP001060039"/>
    </source>
</evidence>
<accession>A0ABY5FT36</accession>
<feature type="chain" id="PRO_5045661327" description="FMN-binding domain-containing protein" evidence="1">
    <location>
        <begin position="19"/>
        <end position="139"/>
    </location>
</feature>
<evidence type="ECO:0008006" key="4">
    <source>
        <dbReference type="Google" id="ProtNLM"/>
    </source>
</evidence>
<organism evidence="2 3">
    <name type="scientific">Microcella humidisoli</name>
    <dbReference type="NCBI Taxonomy" id="2963406"/>
    <lineage>
        <taxon>Bacteria</taxon>
        <taxon>Bacillati</taxon>
        <taxon>Actinomycetota</taxon>
        <taxon>Actinomycetes</taxon>
        <taxon>Micrococcales</taxon>
        <taxon>Microbacteriaceae</taxon>
        <taxon>Microcella</taxon>
    </lineage>
</organism>
<dbReference type="RefSeq" id="WP_255158351.1">
    <property type="nucleotide sequence ID" value="NZ_CP101497.1"/>
</dbReference>
<dbReference type="EMBL" id="CP101497">
    <property type="protein sequence ID" value="UTT61452.1"/>
    <property type="molecule type" value="Genomic_DNA"/>
</dbReference>
<sequence>MPLSTLALLGTLTGCAAAAEQVAAPEPADDATRETAAVDASYRDGSYRADGAYQSPAGGESIIVVLQLENDIVTDVEIGLYPTSATSSTYQAEFASGIGELVVGQDIDSLDVTVVAGSSLTSTGFRAALASIKAEAVES</sequence>
<keyword evidence="1" id="KW-0732">Signal</keyword>
<reference evidence="2" key="1">
    <citation type="submission" date="2022-07" db="EMBL/GenBank/DDBJ databases">
        <title>Taxonomic analysis of Microcella humidisoli nov. sp., isolated from riverside soil.</title>
        <authorList>
            <person name="Molina K.M."/>
            <person name="Kim S.B."/>
        </authorList>
    </citation>
    <scope>NUCLEOTIDE SEQUENCE</scope>
    <source>
        <strain evidence="2">MMS21-STM10</strain>
    </source>
</reference>
<evidence type="ECO:0000256" key="1">
    <source>
        <dbReference type="SAM" id="SignalP"/>
    </source>
</evidence>
<proteinExistence type="predicted"/>
<name>A0ABY5FT36_9MICO</name>
<protein>
    <recommendedName>
        <fullName evidence="4">FMN-binding domain-containing protein</fullName>
    </recommendedName>
</protein>
<dbReference type="Proteomes" id="UP001060039">
    <property type="component" value="Chromosome"/>
</dbReference>